<name>A0ABU8S406_9SPHN</name>
<reference evidence="2 3" key="1">
    <citation type="submission" date="2024-03" db="EMBL/GenBank/DDBJ databases">
        <authorList>
            <person name="Jo J.-H."/>
        </authorList>
    </citation>
    <scope>NUCLEOTIDE SEQUENCE [LARGE SCALE GENOMIC DNA]</scope>
    <source>
        <strain evidence="2 3">AS3R-12</strain>
    </source>
</reference>
<keyword evidence="3" id="KW-1185">Reference proteome</keyword>
<evidence type="ECO:0000313" key="2">
    <source>
        <dbReference type="EMBL" id="MEJ6008698.1"/>
    </source>
</evidence>
<sequence length="91" mass="9895">MTVLPTLIALCLIVTCTLFIAVTVQRALTCTAILRRDLRAGGPFHVIRYSISEPGWPLPSPLPNLRKGAERAPRPVTKRNAPPQHDSAEAA</sequence>
<evidence type="ECO:0008006" key="4">
    <source>
        <dbReference type="Google" id="ProtNLM"/>
    </source>
</evidence>
<evidence type="ECO:0000256" key="1">
    <source>
        <dbReference type="SAM" id="MobiDB-lite"/>
    </source>
</evidence>
<evidence type="ECO:0000313" key="3">
    <source>
        <dbReference type="Proteomes" id="UP001379235"/>
    </source>
</evidence>
<accession>A0ABU8S406</accession>
<organism evidence="2 3">
    <name type="scientific">Novosphingobium aquae</name>
    <dbReference type="NCBI Taxonomy" id="3133435"/>
    <lineage>
        <taxon>Bacteria</taxon>
        <taxon>Pseudomonadati</taxon>
        <taxon>Pseudomonadota</taxon>
        <taxon>Alphaproteobacteria</taxon>
        <taxon>Sphingomonadales</taxon>
        <taxon>Sphingomonadaceae</taxon>
        <taxon>Novosphingobium</taxon>
    </lineage>
</organism>
<protein>
    <recommendedName>
        <fullName evidence="4">Secreted protein</fullName>
    </recommendedName>
</protein>
<dbReference type="EMBL" id="JBBHJY010000001">
    <property type="protein sequence ID" value="MEJ6008698.1"/>
    <property type="molecule type" value="Genomic_DNA"/>
</dbReference>
<dbReference type="Proteomes" id="UP001379235">
    <property type="component" value="Unassembled WGS sequence"/>
</dbReference>
<gene>
    <name evidence="2" type="ORF">WG900_02070</name>
</gene>
<dbReference type="RefSeq" id="WP_339964305.1">
    <property type="nucleotide sequence ID" value="NZ_JBBHJY010000001.1"/>
</dbReference>
<proteinExistence type="predicted"/>
<comment type="caution">
    <text evidence="2">The sequence shown here is derived from an EMBL/GenBank/DDBJ whole genome shotgun (WGS) entry which is preliminary data.</text>
</comment>
<feature type="region of interest" description="Disordered" evidence="1">
    <location>
        <begin position="54"/>
        <end position="91"/>
    </location>
</feature>